<reference evidence="8" key="1">
    <citation type="submission" date="2016-10" db="EMBL/GenBank/DDBJ databases">
        <authorList>
            <person name="Varghese N."/>
            <person name="Submissions S."/>
        </authorList>
    </citation>
    <scope>NUCLEOTIDE SEQUENCE [LARGE SCALE GENOMIC DNA]</scope>
    <source>
        <strain evidence="8">DSM 44718</strain>
    </source>
</reference>
<comment type="subcellular location">
    <subcellularLocation>
        <location evidence="1 6">Membrane</location>
        <topology evidence="1 6">Multi-pass membrane protein</topology>
    </subcellularLocation>
</comment>
<dbReference type="Pfam" id="PF01169">
    <property type="entry name" value="GDT1"/>
    <property type="match status" value="2"/>
</dbReference>
<comment type="similarity">
    <text evidence="2 6">Belongs to the GDT1 family.</text>
</comment>
<evidence type="ECO:0000256" key="1">
    <source>
        <dbReference type="ARBA" id="ARBA00004141"/>
    </source>
</evidence>
<organism evidence="7 8">
    <name type="scientific">Asanoa ishikariensis</name>
    <dbReference type="NCBI Taxonomy" id="137265"/>
    <lineage>
        <taxon>Bacteria</taxon>
        <taxon>Bacillati</taxon>
        <taxon>Actinomycetota</taxon>
        <taxon>Actinomycetes</taxon>
        <taxon>Micromonosporales</taxon>
        <taxon>Micromonosporaceae</taxon>
        <taxon>Asanoa</taxon>
    </lineage>
</organism>
<comment type="caution">
    <text evidence="6">Lacks conserved residue(s) required for the propagation of feature annotation.</text>
</comment>
<feature type="transmembrane region" description="Helical" evidence="6">
    <location>
        <begin position="39"/>
        <end position="61"/>
    </location>
</feature>
<gene>
    <name evidence="7" type="ORF">SAMN05421684_0357</name>
</gene>
<dbReference type="STRING" id="137265.SAMN05421684_0357"/>
<dbReference type="Proteomes" id="UP000199632">
    <property type="component" value="Unassembled WGS sequence"/>
</dbReference>
<evidence type="ECO:0000256" key="5">
    <source>
        <dbReference type="ARBA" id="ARBA00023136"/>
    </source>
</evidence>
<dbReference type="OrthoDB" id="5188730at2"/>
<protein>
    <recommendedName>
        <fullName evidence="6">GDT1 family protein</fullName>
    </recommendedName>
</protein>
<evidence type="ECO:0000256" key="4">
    <source>
        <dbReference type="ARBA" id="ARBA00022989"/>
    </source>
</evidence>
<evidence type="ECO:0000313" key="7">
    <source>
        <dbReference type="EMBL" id="SDY55943.1"/>
    </source>
</evidence>
<dbReference type="RefSeq" id="WP_090791019.1">
    <property type="nucleotide sequence ID" value="NZ_BOND01000030.1"/>
</dbReference>
<dbReference type="GO" id="GO:0016020">
    <property type="term" value="C:membrane"/>
    <property type="evidence" value="ECO:0007669"/>
    <property type="project" value="UniProtKB-SubCell"/>
</dbReference>
<feature type="transmembrane region" description="Helical" evidence="6">
    <location>
        <begin position="182"/>
        <end position="200"/>
    </location>
</feature>
<keyword evidence="3 6" id="KW-0812">Transmembrane</keyword>
<evidence type="ECO:0000256" key="6">
    <source>
        <dbReference type="RuleBase" id="RU365102"/>
    </source>
</evidence>
<dbReference type="InterPro" id="IPR001727">
    <property type="entry name" value="GDT1-like"/>
</dbReference>
<dbReference type="PANTHER" id="PTHR12608">
    <property type="entry name" value="TRANSMEMBRANE PROTEIN HTP-1 RELATED"/>
    <property type="match status" value="1"/>
</dbReference>
<feature type="transmembrane region" description="Helical" evidence="6">
    <location>
        <begin position="68"/>
        <end position="88"/>
    </location>
</feature>
<name>A0A1H3KUT0_9ACTN</name>
<dbReference type="AlphaFoldDB" id="A0A1H3KUT0"/>
<evidence type="ECO:0000256" key="3">
    <source>
        <dbReference type="ARBA" id="ARBA00022692"/>
    </source>
</evidence>
<dbReference type="GO" id="GO:0046873">
    <property type="term" value="F:metal ion transmembrane transporter activity"/>
    <property type="evidence" value="ECO:0007669"/>
    <property type="project" value="InterPro"/>
</dbReference>
<evidence type="ECO:0000313" key="8">
    <source>
        <dbReference type="Proteomes" id="UP000199632"/>
    </source>
</evidence>
<dbReference type="EMBL" id="FNQB01000001">
    <property type="protein sequence ID" value="SDY55943.1"/>
    <property type="molecule type" value="Genomic_DNA"/>
</dbReference>
<keyword evidence="4 6" id="KW-1133">Transmembrane helix</keyword>
<accession>A0A1H3KUT0</accession>
<feature type="transmembrane region" description="Helical" evidence="6">
    <location>
        <begin position="150"/>
        <end position="170"/>
    </location>
</feature>
<keyword evidence="8" id="KW-1185">Reference proteome</keyword>
<proteinExistence type="inferred from homology"/>
<dbReference type="PANTHER" id="PTHR12608:SF1">
    <property type="entry name" value="TRANSMEMBRANE PROTEIN 165"/>
    <property type="match status" value="1"/>
</dbReference>
<sequence length="205" mass="21682">MEFFVAAVMAFALILPVELPDKTFVATLVLSTRYPPLPVWLGVIVAFGVQCAVAVAVGSLISRLPERPVALVAAALFLAGAIVLFHGARKAGRQRPEESDQSAEYAEQIKTQRTGLRAAAASFVVLFAAEWGDLSQLLTAGLVASGRNPIAVFIGSWLALIVVSGAAVLLGRWLQKRVKLSVIRYVAAGICLVLAVLTTVEALTT</sequence>
<evidence type="ECO:0000256" key="2">
    <source>
        <dbReference type="ARBA" id="ARBA00009190"/>
    </source>
</evidence>
<keyword evidence="5 6" id="KW-0472">Membrane</keyword>